<keyword evidence="1" id="KW-0812">Transmembrane</keyword>
<evidence type="ECO:0000256" key="1">
    <source>
        <dbReference type="SAM" id="Phobius"/>
    </source>
</evidence>
<feature type="transmembrane region" description="Helical" evidence="1">
    <location>
        <begin position="75"/>
        <end position="98"/>
    </location>
</feature>
<reference evidence="3 4" key="1">
    <citation type="submission" date="2015-07" db="EMBL/GenBank/DDBJ databases">
        <title>Genome sequence of Ornatilinea apprima DSM 23815.</title>
        <authorList>
            <person name="Hemp J."/>
            <person name="Ward L.M."/>
            <person name="Pace L.A."/>
            <person name="Fischer W.W."/>
        </authorList>
    </citation>
    <scope>NUCLEOTIDE SEQUENCE [LARGE SCALE GENOMIC DNA]</scope>
    <source>
        <strain evidence="3 4">P3M-1</strain>
    </source>
</reference>
<protein>
    <recommendedName>
        <fullName evidence="2">Restriction endonuclease type IV Mrr domain-containing protein</fullName>
    </recommendedName>
</protein>
<organism evidence="3 4">
    <name type="scientific">Ornatilinea apprima</name>
    <dbReference type="NCBI Taxonomy" id="1134406"/>
    <lineage>
        <taxon>Bacteria</taxon>
        <taxon>Bacillati</taxon>
        <taxon>Chloroflexota</taxon>
        <taxon>Anaerolineae</taxon>
        <taxon>Anaerolineales</taxon>
        <taxon>Anaerolineaceae</taxon>
        <taxon>Ornatilinea</taxon>
    </lineage>
</organism>
<evidence type="ECO:0000259" key="2">
    <source>
        <dbReference type="Pfam" id="PF04471"/>
    </source>
</evidence>
<dbReference type="RefSeq" id="WP_075063669.1">
    <property type="nucleotide sequence ID" value="NZ_LGCL01000033.1"/>
</dbReference>
<dbReference type="GO" id="GO:0003677">
    <property type="term" value="F:DNA binding"/>
    <property type="evidence" value="ECO:0007669"/>
    <property type="project" value="InterPro"/>
</dbReference>
<feature type="domain" description="Restriction endonuclease type IV Mrr" evidence="2">
    <location>
        <begin position="117"/>
        <end position="226"/>
    </location>
</feature>
<dbReference type="EMBL" id="LGCL01000033">
    <property type="protein sequence ID" value="KPL74129.1"/>
    <property type="molecule type" value="Genomic_DNA"/>
</dbReference>
<keyword evidence="1" id="KW-0472">Membrane</keyword>
<dbReference type="Proteomes" id="UP000050417">
    <property type="component" value="Unassembled WGS sequence"/>
</dbReference>
<accession>A0A0P6WV44</accession>
<comment type="caution">
    <text evidence="3">The sequence shown here is derived from an EMBL/GenBank/DDBJ whole genome shotgun (WGS) entry which is preliminary data.</text>
</comment>
<evidence type="ECO:0000313" key="4">
    <source>
        <dbReference type="Proteomes" id="UP000050417"/>
    </source>
</evidence>
<dbReference type="PANTHER" id="PTHR30015:SF7">
    <property type="entry name" value="TYPE IV METHYL-DIRECTED RESTRICTION ENZYME ECOKMRR"/>
    <property type="match status" value="1"/>
</dbReference>
<dbReference type="PANTHER" id="PTHR30015">
    <property type="entry name" value="MRR RESTRICTION SYSTEM PROTEIN"/>
    <property type="match status" value="1"/>
</dbReference>
<keyword evidence="1" id="KW-1133">Transmembrane helix</keyword>
<dbReference type="Pfam" id="PF04471">
    <property type="entry name" value="Mrr_cat"/>
    <property type="match status" value="1"/>
</dbReference>
<feature type="transmembrane region" description="Helical" evidence="1">
    <location>
        <begin position="42"/>
        <end position="63"/>
    </location>
</feature>
<dbReference type="AlphaFoldDB" id="A0A0P6WV44"/>
<proteinExistence type="predicted"/>
<keyword evidence="4" id="KW-1185">Reference proteome</keyword>
<name>A0A0P6WV44_9CHLR</name>
<dbReference type="STRING" id="1134406.ADN00_14105"/>
<dbReference type="GO" id="GO:0009307">
    <property type="term" value="P:DNA restriction-modification system"/>
    <property type="evidence" value="ECO:0007669"/>
    <property type="project" value="InterPro"/>
</dbReference>
<evidence type="ECO:0000313" key="3">
    <source>
        <dbReference type="EMBL" id="KPL74129.1"/>
    </source>
</evidence>
<sequence length="249" mass="27901">MNAESNFPGLSAQIAVFWPLLGLAAIPLWWIGRDDRVRSLRLTFSILLGLWLLFFALRFTAWVASEPLPAFIPSWIETVLFFAAGLGLAAALLIVFSLRLQPPKPAYQRVKKAADLLALSNDGFERLVQYTYQNIGYTLEKPANPSQARLINFIATGANSPTHLVHSHRYAGRVGEPVLRELIRMLDIYPDARIDVITTSTFSPQAETYAQNKPFHLIDADELIRLFQRAQKAQLSAAAKKKTKKTARP</sequence>
<dbReference type="InterPro" id="IPR052906">
    <property type="entry name" value="Type_IV_Methyl-Rstrct_Enzyme"/>
</dbReference>
<dbReference type="GO" id="GO:0015666">
    <property type="term" value="F:restriction endodeoxyribonuclease activity"/>
    <property type="evidence" value="ECO:0007669"/>
    <property type="project" value="TreeGrafter"/>
</dbReference>
<feature type="transmembrane region" description="Helical" evidence="1">
    <location>
        <begin position="12"/>
        <end position="30"/>
    </location>
</feature>
<dbReference type="InterPro" id="IPR011856">
    <property type="entry name" value="tRNA_endonuc-like_dom_sf"/>
</dbReference>
<dbReference type="InterPro" id="IPR007560">
    <property type="entry name" value="Restrct_endonuc_IV_Mrr"/>
</dbReference>
<dbReference type="SUPFAM" id="SSF52980">
    <property type="entry name" value="Restriction endonuclease-like"/>
    <property type="match status" value="1"/>
</dbReference>
<gene>
    <name evidence="3" type="ORF">ADN00_14105</name>
</gene>
<dbReference type="Gene3D" id="3.40.1350.10">
    <property type="match status" value="1"/>
</dbReference>
<dbReference type="InterPro" id="IPR011335">
    <property type="entry name" value="Restrct_endonuc-II-like"/>
</dbReference>